<reference evidence="14" key="1">
    <citation type="submission" date="2016-11" db="UniProtKB">
        <authorList>
            <consortium name="WormBaseParasite"/>
        </authorList>
    </citation>
    <scope>IDENTIFICATION</scope>
</reference>
<evidence type="ECO:0000313" key="14">
    <source>
        <dbReference type="WBParaSite" id="maker-uti_cns_0003319-snap-gene-0.9-mRNA-1"/>
    </source>
</evidence>
<keyword evidence="2 11" id="KW-0813">Transport</keyword>
<keyword evidence="4 11" id="KW-0812">Transmembrane</keyword>
<sequence length="200" mass="23196">MASSDQQEQKSEPDSLMRRLREKALIGFAQQTTAHGLVRLTQGSGLRRLIWALAILGACVGFSLHLAELTQRYISYPVNTEFSNEGADFKFPTVTICPTNEFAYACVNLESNYSIPGYKKCLWTMMFDAPYIYYVLSQKDWNTSVSEYPYEFYPDGKFALRFLAYRGFNFARAYEVVIYCRYKAKECTYDNFTVYKDEKK</sequence>
<evidence type="ECO:0000256" key="10">
    <source>
        <dbReference type="ARBA" id="ARBA00023303"/>
    </source>
</evidence>
<dbReference type="PANTHER" id="PTHR11690">
    <property type="entry name" value="AMILORIDE-SENSITIVE SODIUM CHANNEL-RELATED"/>
    <property type="match status" value="1"/>
</dbReference>
<comment type="similarity">
    <text evidence="11">Belongs to the amiloride-sensitive sodium channel (TC 1.A.6) family.</text>
</comment>
<dbReference type="Proteomes" id="UP000095280">
    <property type="component" value="Unplaced"/>
</dbReference>
<keyword evidence="3 11" id="KW-0894">Sodium channel</keyword>
<evidence type="ECO:0000256" key="1">
    <source>
        <dbReference type="ARBA" id="ARBA00004141"/>
    </source>
</evidence>
<keyword evidence="5 12" id="KW-1133">Transmembrane helix</keyword>
<dbReference type="WBParaSite" id="maker-uti_cns_0003319-snap-gene-0.9-mRNA-1">
    <property type="protein sequence ID" value="maker-uti_cns_0003319-snap-gene-0.9-mRNA-1"/>
    <property type="gene ID" value="maker-uti_cns_0003319-snap-gene-0.9"/>
</dbReference>
<evidence type="ECO:0000256" key="9">
    <source>
        <dbReference type="ARBA" id="ARBA00023201"/>
    </source>
</evidence>
<keyword evidence="13" id="KW-1185">Reference proteome</keyword>
<evidence type="ECO:0000256" key="12">
    <source>
        <dbReference type="SAM" id="Phobius"/>
    </source>
</evidence>
<protein>
    <submittedName>
        <fullName evidence="14">Amiloride-sensitive sodium channel</fullName>
    </submittedName>
</protein>
<dbReference type="Pfam" id="PF00858">
    <property type="entry name" value="ASC"/>
    <property type="match status" value="1"/>
</dbReference>
<keyword evidence="7 11" id="KW-0406">Ion transport</keyword>
<proteinExistence type="inferred from homology"/>
<evidence type="ECO:0000256" key="4">
    <source>
        <dbReference type="ARBA" id="ARBA00022692"/>
    </source>
</evidence>
<evidence type="ECO:0000256" key="3">
    <source>
        <dbReference type="ARBA" id="ARBA00022461"/>
    </source>
</evidence>
<name>A0A1I8GWR7_9PLAT</name>
<accession>A0A1I8GWR7</accession>
<dbReference type="GO" id="GO:0015280">
    <property type="term" value="F:ligand-gated sodium channel activity"/>
    <property type="evidence" value="ECO:0007669"/>
    <property type="project" value="TreeGrafter"/>
</dbReference>
<dbReference type="AlphaFoldDB" id="A0A1I8GWR7"/>
<keyword evidence="9 11" id="KW-0739">Sodium transport</keyword>
<evidence type="ECO:0000256" key="5">
    <source>
        <dbReference type="ARBA" id="ARBA00022989"/>
    </source>
</evidence>
<dbReference type="InterPro" id="IPR001873">
    <property type="entry name" value="ENaC"/>
</dbReference>
<keyword evidence="6" id="KW-0915">Sodium</keyword>
<evidence type="ECO:0000256" key="2">
    <source>
        <dbReference type="ARBA" id="ARBA00022448"/>
    </source>
</evidence>
<evidence type="ECO:0000256" key="8">
    <source>
        <dbReference type="ARBA" id="ARBA00023136"/>
    </source>
</evidence>
<evidence type="ECO:0000256" key="11">
    <source>
        <dbReference type="RuleBase" id="RU000679"/>
    </source>
</evidence>
<dbReference type="PANTHER" id="PTHR11690:SF248">
    <property type="entry name" value="PICKPOCKET 17, ISOFORM A"/>
    <property type="match status" value="1"/>
</dbReference>
<keyword evidence="8 12" id="KW-0472">Membrane</keyword>
<evidence type="ECO:0000256" key="7">
    <source>
        <dbReference type="ARBA" id="ARBA00023065"/>
    </source>
</evidence>
<organism evidence="13 14">
    <name type="scientific">Macrostomum lignano</name>
    <dbReference type="NCBI Taxonomy" id="282301"/>
    <lineage>
        <taxon>Eukaryota</taxon>
        <taxon>Metazoa</taxon>
        <taxon>Spiralia</taxon>
        <taxon>Lophotrochozoa</taxon>
        <taxon>Platyhelminthes</taxon>
        <taxon>Rhabditophora</taxon>
        <taxon>Macrostomorpha</taxon>
        <taxon>Macrostomida</taxon>
        <taxon>Macrostomidae</taxon>
        <taxon>Macrostomum</taxon>
    </lineage>
</organism>
<keyword evidence="10 11" id="KW-0407">Ion channel</keyword>
<evidence type="ECO:0000256" key="6">
    <source>
        <dbReference type="ARBA" id="ARBA00023053"/>
    </source>
</evidence>
<evidence type="ECO:0000313" key="13">
    <source>
        <dbReference type="Proteomes" id="UP000095280"/>
    </source>
</evidence>
<dbReference type="GO" id="GO:0005886">
    <property type="term" value="C:plasma membrane"/>
    <property type="evidence" value="ECO:0007669"/>
    <property type="project" value="TreeGrafter"/>
</dbReference>
<comment type="subcellular location">
    <subcellularLocation>
        <location evidence="1">Membrane</location>
        <topology evidence="1">Multi-pass membrane protein</topology>
    </subcellularLocation>
</comment>
<feature type="transmembrane region" description="Helical" evidence="12">
    <location>
        <begin position="49"/>
        <end position="67"/>
    </location>
</feature>